<proteinExistence type="predicted"/>
<organism evidence="2 3">
    <name type="scientific">Araneus ventricosus</name>
    <name type="common">Orbweaver spider</name>
    <name type="synonym">Epeira ventricosa</name>
    <dbReference type="NCBI Taxonomy" id="182803"/>
    <lineage>
        <taxon>Eukaryota</taxon>
        <taxon>Metazoa</taxon>
        <taxon>Ecdysozoa</taxon>
        <taxon>Arthropoda</taxon>
        <taxon>Chelicerata</taxon>
        <taxon>Arachnida</taxon>
        <taxon>Araneae</taxon>
        <taxon>Araneomorphae</taxon>
        <taxon>Entelegynae</taxon>
        <taxon>Araneoidea</taxon>
        <taxon>Araneidae</taxon>
        <taxon>Araneus</taxon>
    </lineage>
</organism>
<feature type="compositionally biased region" description="Polar residues" evidence="1">
    <location>
        <begin position="54"/>
        <end position="64"/>
    </location>
</feature>
<comment type="caution">
    <text evidence="2">The sequence shown here is derived from an EMBL/GenBank/DDBJ whole genome shotgun (WGS) entry which is preliminary data.</text>
</comment>
<evidence type="ECO:0000313" key="2">
    <source>
        <dbReference type="EMBL" id="GBN14703.1"/>
    </source>
</evidence>
<name>A0A4Y2LL36_ARAVE</name>
<feature type="region of interest" description="Disordered" evidence="1">
    <location>
        <begin position="691"/>
        <end position="716"/>
    </location>
</feature>
<evidence type="ECO:0000256" key="1">
    <source>
        <dbReference type="SAM" id="MobiDB-lite"/>
    </source>
</evidence>
<feature type="non-terminal residue" evidence="2">
    <location>
        <position position="1"/>
    </location>
</feature>
<feature type="compositionally biased region" description="Basic and acidic residues" evidence="1">
    <location>
        <begin position="495"/>
        <end position="512"/>
    </location>
</feature>
<keyword evidence="3" id="KW-1185">Reference proteome</keyword>
<feature type="compositionally biased region" description="Polar residues" evidence="1">
    <location>
        <begin position="1216"/>
        <end position="1226"/>
    </location>
</feature>
<reference evidence="2 3" key="1">
    <citation type="journal article" date="2019" name="Sci. Rep.">
        <title>Orb-weaving spider Araneus ventricosus genome elucidates the spidroin gene catalogue.</title>
        <authorList>
            <person name="Kono N."/>
            <person name="Nakamura H."/>
            <person name="Ohtoshi R."/>
            <person name="Moran D.A.P."/>
            <person name="Shinohara A."/>
            <person name="Yoshida Y."/>
            <person name="Fujiwara M."/>
            <person name="Mori M."/>
            <person name="Tomita M."/>
            <person name="Arakawa K."/>
        </authorList>
    </citation>
    <scope>NUCLEOTIDE SEQUENCE [LARGE SCALE GENOMIC DNA]</scope>
</reference>
<feature type="region of interest" description="Disordered" evidence="1">
    <location>
        <begin position="1"/>
        <end position="23"/>
    </location>
</feature>
<feature type="region of interest" description="Disordered" evidence="1">
    <location>
        <begin position="1210"/>
        <end position="1244"/>
    </location>
</feature>
<dbReference type="Proteomes" id="UP000499080">
    <property type="component" value="Unassembled WGS sequence"/>
</dbReference>
<evidence type="ECO:0000313" key="3">
    <source>
        <dbReference type="Proteomes" id="UP000499080"/>
    </source>
</evidence>
<protein>
    <submittedName>
        <fullName evidence="2">Dynein assembly factor 1, axonemal</fullName>
    </submittedName>
</protein>
<feature type="region of interest" description="Disordered" evidence="1">
    <location>
        <begin position="47"/>
        <end position="91"/>
    </location>
</feature>
<sequence length="1255" mass="140238">SVKKEIPIPELENISPVPAGEAEDFTPHEIKSILCVLEPFSDNSSAVVEIKSSPEGSESVSQQNGEREEMESSILISNDRHGISEGESVRQKETIKHEEIISNQFISGNHLDDKRVAVRVHIYTANQTGQSFNENVNSELLMQKEFPEQSSKSDASSQSEIPYTSVLLKSGQFPINANTKQSGNISDNVKVTTNRNALSPLEKDSPTGIYPSEYCHVSTQTNDFCLDREDEYTEKATFQVSEKVVSVTDDIQDTEPKSGNILNTRKSELNLKNSFDSFILSKDVDNKVGPFENKSAEVLELNLISVNDKNVEETKLNPEVPKVEIVHHIGAQTSQNMMDASTEKLSNCNIVAARDVPQEIEKLHLRSEEIALNTNQTNSAAISTKEKNRVQLESNLSKRRVSNETNINNALSTTTQTVTRDLNPIPPKSEKMAEMKAVADFIASLNNRDDIIVPSPKSNPVLPNITTERFSLSFSPAADSKESSSEFYESLRSGGDQRDEDRNSRIKFEHDKHSKKFTASSVDESAVKESVLFSPEKTTTQSKLITGTEEAKKNPEEADKFFEMKNRRESVSEKIISDFNISSEPVTTKKNNFNIIAPKNEDNNSTNLNSSSQESSLLEKSNFSLRHSFISHCIDGNPGNSNLIGEQSKNEFFMNKNPISSGSEIINVEKTPVVSNLESLFASKVRNFDDDISSDESEMSSSCSSDDSSRSISEDESNALLRHSASNNSFLTLKNRLAVQKSLTLLEDTISLMSLAHENSIETSKNANLLTTENCTPAGCRCNEKDSEELSIGLGNEENRQTNVNAHSREDQTATMVKEMENFFRENVFDSENDVVPESDGNITPPFSSNNIVKKSASNSEDLLIEGEDDLEQGMNATSSEETRVSEYDFLSEENQRELEDLILEAYGASNPKQTGKCNEFDWNPSDFEWKTWLNTEKIHENQIRKNLTDEEKECSLSVDGKQMETTISTTGDFNASCETPEFKYLDTEQETLVNETCMKGFGKSKNCFELSATRFEFPALTDMNAYIEDLAKNDSNTNSLPLTDVQDTNLIRGIPYEMGAVGGSNGADSSTLSSKEAFQQMHSRSKIESCVNGNRDNIFHLLSKHPKTETSFESLSFASHDNSEEGREEENRGFTENRNQNDRYSFELKSVESLTGRSFERVSLHEEEEIITPSSSRLWSPQSIFHTKSIFTCRDEKPKIFYLGFQDSSSTDTTKGSSIEQTSASHGEPLFQRRQQRKKTAVASEHHVLIEELD</sequence>
<dbReference type="AlphaFoldDB" id="A0A4Y2LL36"/>
<feature type="compositionally biased region" description="Basic and acidic residues" evidence="1">
    <location>
        <begin position="1122"/>
        <end position="1142"/>
    </location>
</feature>
<dbReference type="EMBL" id="BGPR01005937">
    <property type="protein sequence ID" value="GBN14703.1"/>
    <property type="molecule type" value="Genomic_DNA"/>
</dbReference>
<feature type="region of interest" description="Disordered" evidence="1">
    <location>
        <begin position="483"/>
        <end position="520"/>
    </location>
</feature>
<feature type="region of interest" description="Disordered" evidence="1">
    <location>
        <begin position="1113"/>
        <end position="1142"/>
    </location>
</feature>
<gene>
    <name evidence="2" type="primary">Dnaaf1</name>
    <name evidence="2" type="ORF">AVEN_208207_1</name>
</gene>
<feature type="compositionally biased region" description="Basic and acidic residues" evidence="1">
    <location>
        <begin position="78"/>
        <end position="91"/>
    </location>
</feature>
<accession>A0A4Y2LL36</accession>